<proteinExistence type="predicted"/>
<feature type="compositionally biased region" description="Basic and acidic residues" evidence="1">
    <location>
        <begin position="530"/>
        <end position="544"/>
    </location>
</feature>
<evidence type="ECO:0000256" key="1">
    <source>
        <dbReference type="SAM" id="MobiDB-lite"/>
    </source>
</evidence>
<dbReference type="RefSeq" id="XP_003048295.1">
    <property type="nucleotide sequence ID" value="XM_003048249.1"/>
</dbReference>
<dbReference type="EMBL" id="GG698904">
    <property type="protein sequence ID" value="EEU42582.1"/>
    <property type="molecule type" value="Genomic_DNA"/>
</dbReference>
<reference evidence="2 3" key="1">
    <citation type="journal article" date="2009" name="PLoS Genet.">
        <title>The genome of Nectria haematococca: contribution of supernumerary chromosomes to gene expansion.</title>
        <authorList>
            <person name="Coleman J.J."/>
            <person name="Rounsley S.D."/>
            <person name="Rodriguez-Carres M."/>
            <person name="Kuo A."/>
            <person name="Wasmann C.C."/>
            <person name="Grimwood J."/>
            <person name="Schmutz J."/>
            <person name="Taga M."/>
            <person name="White G.J."/>
            <person name="Zhou S."/>
            <person name="Schwartz D.C."/>
            <person name="Freitag M."/>
            <person name="Ma L.J."/>
            <person name="Danchin E.G."/>
            <person name="Henrissat B."/>
            <person name="Coutinho P.M."/>
            <person name="Nelson D.R."/>
            <person name="Straney D."/>
            <person name="Napoli C.A."/>
            <person name="Barker B.M."/>
            <person name="Gribskov M."/>
            <person name="Rep M."/>
            <person name="Kroken S."/>
            <person name="Molnar I."/>
            <person name="Rensing C."/>
            <person name="Kennell J.C."/>
            <person name="Zamora J."/>
            <person name="Farman M.L."/>
            <person name="Selker E.U."/>
            <person name="Salamov A."/>
            <person name="Shapiro H."/>
            <person name="Pangilinan J."/>
            <person name="Lindquist E."/>
            <person name="Lamers C."/>
            <person name="Grigoriev I.V."/>
            <person name="Geiser D.M."/>
            <person name="Covert S.F."/>
            <person name="Temporini E."/>
            <person name="Vanetten H.D."/>
        </authorList>
    </citation>
    <scope>NUCLEOTIDE SEQUENCE [LARGE SCALE GENOMIC DNA]</scope>
    <source>
        <strain evidence="3">ATCC MYA-4622 / CBS 123669 / FGSC 9596 / NRRL 45880 / 77-13-4</strain>
    </source>
</reference>
<name>C7YZD0_FUSV7</name>
<feature type="compositionally biased region" description="Pro residues" evidence="1">
    <location>
        <begin position="315"/>
        <end position="329"/>
    </location>
</feature>
<evidence type="ECO:0000313" key="2">
    <source>
        <dbReference type="EMBL" id="EEU42582.1"/>
    </source>
</evidence>
<evidence type="ECO:0000313" key="3">
    <source>
        <dbReference type="Proteomes" id="UP000005206"/>
    </source>
</evidence>
<dbReference type="OrthoDB" id="774557at2759"/>
<feature type="region of interest" description="Disordered" evidence="1">
    <location>
        <begin position="1"/>
        <end position="56"/>
    </location>
</feature>
<dbReference type="KEGG" id="nhe:NECHADRAFT_105122"/>
<keyword evidence="3" id="KW-1185">Reference proteome</keyword>
<feature type="region of interest" description="Disordered" evidence="1">
    <location>
        <begin position="182"/>
        <end position="340"/>
    </location>
</feature>
<feature type="compositionally biased region" description="Low complexity" evidence="1">
    <location>
        <begin position="330"/>
        <end position="340"/>
    </location>
</feature>
<dbReference type="Pfam" id="PF01803">
    <property type="entry name" value="LIM_bind"/>
    <property type="match status" value="1"/>
</dbReference>
<dbReference type="InParanoid" id="C7YZD0"/>
<accession>C7YZD0</accession>
<feature type="region of interest" description="Disordered" evidence="1">
    <location>
        <begin position="632"/>
        <end position="743"/>
    </location>
</feature>
<feature type="compositionally biased region" description="Low complexity" evidence="1">
    <location>
        <begin position="182"/>
        <end position="242"/>
    </location>
</feature>
<dbReference type="InterPro" id="IPR029005">
    <property type="entry name" value="LIM-bd/SEUSS"/>
</dbReference>
<gene>
    <name evidence="2" type="ORF">NECHADRAFT_105122</name>
</gene>
<feature type="compositionally biased region" description="Basic residues" evidence="1">
    <location>
        <begin position="733"/>
        <end position="743"/>
    </location>
</feature>
<feature type="compositionally biased region" description="Low complexity" evidence="1">
    <location>
        <begin position="671"/>
        <end position="691"/>
    </location>
</feature>
<dbReference type="Proteomes" id="UP000005206">
    <property type="component" value="Chromosome 8"/>
</dbReference>
<organism evidence="2 3">
    <name type="scientific">Fusarium vanettenii (strain ATCC MYA-4622 / CBS 123669 / FGSC 9596 / NRRL 45880 / 77-13-4)</name>
    <name type="common">Fusarium solani subsp. pisi</name>
    <dbReference type="NCBI Taxonomy" id="660122"/>
    <lineage>
        <taxon>Eukaryota</taxon>
        <taxon>Fungi</taxon>
        <taxon>Dikarya</taxon>
        <taxon>Ascomycota</taxon>
        <taxon>Pezizomycotina</taxon>
        <taxon>Sordariomycetes</taxon>
        <taxon>Hypocreomycetidae</taxon>
        <taxon>Hypocreales</taxon>
        <taxon>Nectriaceae</taxon>
        <taxon>Fusarium</taxon>
        <taxon>Fusarium solani species complex</taxon>
        <taxon>Fusarium vanettenii</taxon>
    </lineage>
</organism>
<feature type="region of interest" description="Disordered" evidence="1">
    <location>
        <begin position="530"/>
        <end position="559"/>
    </location>
</feature>
<dbReference type="PANTHER" id="PTHR10378">
    <property type="entry name" value="LIM DOMAIN-BINDING PROTEIN"/>
    <property type="match status" value="1"/>
</dbReference>
<dbReference type="eggNOG" id="ENOG502S0PM">
    <property type="taxonomic scope" value="Eukaryota"/>
</dbReference>
<sequence>MATSMGPNFSGHPAGMGHPGVAGHPMGPGMPHNPGQQGAPNAGMPHQFGGPMVSAPGAQVNPALMGGMPPGANPNAHALQHLNPAQQQMFQQQQLQHFGNPQAIAAMRQQQLLQHQQQARHLMAQQAFQANMAQGGMPMNMAQMNLNPQQLHQLRAARMGPGQQHPQAQAIMAQQLALQQQQHQQQQQQAAHAQQQMQQGGPNPNQQMQMNAQNMQTMQQNQLAAASLQNQMANQQGQQPQGQPQPQPQSQPQQPGQQPQQTPQQSSQAGTPAPTGPQTPAQTPNSTPAQPNQMPPGHSQPQVPQTPAQSQAQPQPQPQAQPQPQPQAPTPQQQHQMNAAAQQLAIQNSMMQQQQRRDNMKGQCLLKLMQFSEHLSGYPGSKGRDDLSYWNAFVARFFSQNGVFRHSLHITDAEDTTDKQYEIAYPAIARYFHTHFGSGVKNMQLIMDKGVTDRPLPGDCHCIENSKASLVYWFETGSHLVASGTLRAQFDAEQKIELFEFLTTSHEEYISRKQVIDAAKPAHMWMKEWHKTNSQDGKSPELSKKGKGRQLKSPQTQPPEVLVDLPEAAVNSKGVTQAVFQFLEIVEVMGQMNPLFGFFHSNPGLGPYQALEQYVATQINGVPPTMNGQPMPPGARTPSFGQFPMGASPATAHMNLPGSPHIGSPAPGHMQAPGMQMQQSQQGTGSSGPSANTSPASNKRRRPSAVKEEDGSGAPTPATNGMPRNAKPPTPRMTKRLKGNPPA</sequence>
<dbReference type="OMA" id="AHLFQQP"/>
<dbReference type="VEuPathDB" id="FungiDB:NECHADRAFT_105122"/>
<dbReference type="GeneID" id="9667746"/>
<feature type="compositionally biased region" description="Low complexity" evidence="1">
    <location>
        <begin position="11"/>
        <end position="38"/>
    </location>
</feature>
<protein>
    <submittedName>
        <fullName evidence="2">Uncharacterized protein</fullName>
    </submittedName>
</protein>
<dbReference type="HOGENOM" id="CLU_009804_0_0_1"/>
<feature type="compositionally biased region" description="Low complexity" evidence="1">
    <location>
        <begin position="299"/>
        <end position="314"/>
    </location>
</feature>
<feature type="compositionally biased region" description="Low complexity" evidence="1">
    <location>
        <begin position="250"/>
        <end position="284"/>
    </location>
</feature>
<dbReference type="AlphaFoldDB" id="C7YZD0"/>